<dbReference type="Proteomes" id="UP000680038">
    <property type="component" value="Unassembled WGS sequence"/>
</dbReference>
<dbReference type="Pfam" id="PF18498">
    <property type="entry name" value="DUF5618"/>
    <property type="match status" value="1"/>
</dbReference>
<evidence type="ECO:0000313" key="2">
    <source>
        <dbReference type="EMBL" id="CAG4994787.1"/>
    </source>
</evidence>
<reference evidence="2" key="1">
    <citation type="submission" date="2021-04" db="EMBL/GenBank/DDBJ databases">
        <authorList>
            <person name="Rodrigo-Torres L."/>
            <person name="Arahal R. D."/>
            <person name="Lucena T."/>
        </authorList>
    </citation>
    <scope>NUCLEOTIDE SEQUENCE</scope>
    <source>
        <strain evidence="2">CECT 9275</strain>
    </source>
</reference>
<organism evidence="2 3">
    <name type="scientific">Dyadobacter helix</name>
    <dbReference type="NCBI Taxonomy" id="2822344"/>
    <lineage>
        <taxon>Bacteria</taxon>
        <taxon>Pseudomonadati</taxon>
        <taxon>Bacteroidota</taxon>
        <taxon>Cytophagia</taxon>
        <taxon>Cytophagales</taxon>
        <taxon>Spirosomataceae</taxon>
        <taxon>Dyadobacter</taxon>
    </lineage>
</organism>
<gene>
    <name evidence="2" type="ORF">DYBT9275_01467</name>
</gene>
<dbReference type="AlphaFoldDB" id="A0A916N527"/>
<protein>
    <recommendedName>
        <fullName evidence="1">DUF5618 domain-containing protein</fullName>
    </recommendedName>
</protein>
<name>A0A916N527_9BACT</name>
<accession>A0A916N527</accession>
<proteinExistence type="predicted"/>
<dbReference type="InterPro" id="IPR040988">
    <property type="entry name" value="DUF5618"/>
</dbReference>
<comment type="caution">
    <text evidence="2">The sequence shown here is derived from an EMBL/GenBank/DDBJ whole genome shotgun (WGS) entry which is preliminary data.</text>
</comment>
<sequence>MLTLYRINTLYMDNAITEARRYLDNARELLREKAKKEEGYYQDTKYVKLAGHAAYDGILVALDSYLGKKDKGRKHVDWYKGQLSVLDRKLLTSFVAAYDTLHLSMSYDGNPSVKVAKAGLEDAETIITWIEKRVANA</sequence>
<keyword evidence="3" id="KW-1185">Reference proteome</keyword>
<dbReference type="Gene3D" id="1.20.120.330">
    <property type="entry name" value="Nucleotidyltransferases domain 2"/>
    <property type="match status" value="1"/>
</dbReference>
<evidence type="ECO:0000313" key="3">
    <source>
        <dbReference type="Proteomes" id="UP000680038"/>
    </source>
</evidence>
<evidence type="ECO:0000259" key="1">
    <source>
        <dbReference type="Pfam" id="PF18498"/>
    </source>
</evidence>
<feature type="domain" description="DUF5618" evidence="1">
    <location>
        <begin position="15"/>
        <end position="132"/>
    </location>
</feature>
<dbReference type="EMBL" id="CAJRAF010000001">
    <property type="protein sequence ID" value="CAG4994787.1"/>
    <property type="molecule type" value="Genomic_DNA"/>
</dbReference>